<reference evidence="3" key="1">
    <citation type="submission" date="2018-05" db="EMBL/GenBank/DDBJ databases">
        <title>Micromonospora globispora sp. nov. and Micromonospora rugosa sp. nov., isolated from marine sediment.</title>
        <authorList>
            <person name="Carro L."/>
            <person name="Aysel V."/>
            <person name="Cetin D."/>
            <person name="Igual J.M."/>
            <person name="Klenk H.-P."/>
            <person name="Trujillo M.E."/>
            <person name="Sahin N."/>
        </authorList>
    </citation>
    <scope>NUCLEOTIDE SEQUENCE [LARGE SCALE GENOMIC DNA]</scope>
    <source>
        <strain evidence="3">S2904</strain>
    </source>
</reference>
<dbReference type="PRINTS" id="PR00111">
    <property type="entry name" value="ABHYDROLASE"/>
</dbReference>
<accession>A0A317KFD0</accession>
<dbReference type="AlphaFoldDB" id="A0A317KFD0"/>
<dbReference type="Proteomes" id="UP000245683">
    <property type="component" value="Unassembled WGS sequence"/>
</dbReference>
<name>A0A317KFD0_9ACTN</name>
<evidence type="ECO:0000313" key="2">
    <source>
        <dbReference type="EMBL" id="PWU51469.1"/>
    </source>
</evidence>
<dbReference type="PANTHER" id="PTHR43798">
    <property type="entry name" value="MONOACYLGLYCEROL LIPASE"/>
    <property type="match status" value="1"/>
</dbReference>
<dbReference type="InterPro" id="IPR029058">
    <property type="entry name" value="AB_hydrolase_fold"/>
</dbReference>
<protein>
    <recommendedName>
        <fullName evidence="1">AB hydrolase-1 domain-containing protein</fullName>
    </recommendedName>
</protein>
<dbReference type="Gene3D" id="3.40.50.1820">
    <property type="entry name" value="alpha/beta hydrolase"/>
    <property type="match status" value="1"/>
</dbReference>
<evidence type="ECO:0000313" key="3">
    <source>
        <dbReference type="Proteomes" id="UP000245683"/>
    </source>
</evidence>
<dbReference type="RefSeq" id="WP_109943481.1">
    <property type="nucleotide sequence ID" value="NZ_QGGF01000293.1"/>
</dbReference>
<comment type="caution">
    <text evidence="2">The sequence shown here is derived from an EMBL/GenBank/DDBJ whole genome shotgun (WGS) entry which is preliminary data.</text>
</comment>
<dbReference type="InterPro" id="IPR050266">
    <property type="entry name" value="AB_hydrolase_sf"/>
</dbReference>
<dbReference type="InterPro" id="IPR000073">
    <property type="entry name" value="AB_hydrolase_1"/>
</dbReference>
<feature type="domain" description="AB hydrolase-1" evidence="1">
    <location>
        <begin position="20"/>
        <end position="244"/>
    </location>
</feature>
<dbReference type="SUPFAM" id="SSF53474">
    <property type="entry name" value="alpha/beta-Hydrolases"/>
    <property type="match status" value="1"/>
</dbReference>
<gene>
    <name evidence="2" type="ORF">DLJ46_04945</name>
</gene>
<evidence type="ECO:0000259" key="1">
    <source>
        <dbReference type="Pfam" id="PF00561"/>
    </source>
</evidence>
<dbReference type="GO" id="GO:0003824">
    <property type="term" value="F:catalytic activity"/>
    <property type="evidence" value="ECO:0007669"/>
    <property type="project" value="UniProtKB-ARBA"/>
</dbReference>
<sequence>MSSARSPSKTLYFTERGSGPPLLLVHGLMVTGEMFEPVIGHFATRHRVIIPDLRGHGRSRALPPPYAAAQLASDLSQLLDHLRIDSTAVLGYSQGGAIAQQMVLDFPNRCDRLVLACTFAFNMATYREKVEGHLLPLLLQVLGTRLSAKLIVSQAAPQLGKERADWLTALMADQDRKAMVSAWKETMAFDSRRRLAEIACPTLVIAASNDQAVPIHHAKMLHDGVAGSQLVIIDDADHALIWTHSDEFERVTDDFLRA</sequence>
<organism evidence="2 3">
    <name type="scientific">Micromonospora globispora</name>
    <dbReference type="NCBI Taxonomy" id="1450148"/>
    <lineage>
        <taxon>Bacteria</taxon>
        <taxon>Bacillati</taxon>
        <taxon>Actinomycetota</taxon>
        <taxon>Actinomycetes</taxon>
        <taxon>Micromonosporales</taxon>
        <taxon>Micromonosporaceae</taxon>
        <taxon>Micromonospora</taxon>
    </lineage>
</organism>
<proteinExistence type="predicted"/>
<dbReference type="OrthoDB" id="9802489at2"/>
<dbReference type="Pfam" id="PF00561">
    <property type="entry name" value="Abhydrolase_1"/>
    <property type="match status" value="1"/>
</dbReference>
<dbReference type="EMBL" id="QGSV01000087">
    <property type="protein sequence ID" value="PWU51469.1"/>
    <property type="molecule type" value="Genomic_DNA"/>
</dbReference>
<keyword evidence="3" id="KW-1185">Reference proteome</keyword>